<dbReference type="SUPFAM" id="SSF52540">
    <property type="entry name" value="P-loop containing nucleoside triphosphate hydrolases"/>
    <property type="match status" value="1"/>
</dbReference>
<dbReference type="EMBL" id="BMLV01000008">
    <property type="protein sequence ID" value="GGP06642.1"/>
    <property type="molecule type" value="Genomic_DNA"/>
</dbReference>
<feature type="domain" description="Zeta toxin" evidence="3">
    <location>
        <begin position="107"/>
        <end position="221"/>
    </location>
</feature>
<dbReference type="Proteomes" id="UP000620064">
    <property type="component" value="Unassembled WGS sequence"/>
</dbReference>
<evidence type="ECO:0000313" key="5">
    <source>
        <dbReference type="Proteomes" id="UP000620064"/>
    </source>
</evidence>
<evidence type="ECO:0000313" key="4">
    <source>
        <dbReference type="EMBL" id="GGP06642.1"/>
    </source>
</evidence>
<dbReference type="PANTHER" id="PTHR39206">
    <property type="entry name" value="SLL8004 PROTEIN"/>
    <property type="match status" value="1"/>
</dbReference>
<evidence type="ECO:0000259" key="3">
    <source>
        <dbReference type="Pfam" id="PF06414"/>
    </source>
</evidence>
<comment type="caution">
    <text evidence="4">The sequence shown here is derived from an EMBL/GenBank/DDBJ whole genome shotgun (WGS) entry which is preliminary data.</text>
</comment>
<dbReference type="InterPro" id="IPR010488">
    <property type="entry name" value="Zeta_toxin_domain"/>
</dbReference>
<dbReference type="Pfam" id="PF06414">
    <property type="entry name" value="Zeta_toxin"/>
    <property type="match status" value="1"/>
</dbReference>
<proteinExistence type="predicted"/>
<evidence type="ECO:0000256" key="2">
    <source>
        <dbReference type="ARBA" id="ARBA00022840"/>
    </source>
</evidence>
<gene>
    <name evidence="4" type="ORF">GCM10010992_27370</name>
</gene>
<name>A0ABQ2NN18_9FLAO</name>
<dbReference type="PANTHER" id="PTHR39206:SF1">
    <property type="entry name" value="SLL8004 PROTEIN"/>
    <property type="match status" value="1"/>
</dbReference>
<dbReference type="Gene3D" id="3.40.50.300">
    <property type="entry name" value="P-loop containing nucleotide triphosphate hydrolases"/>
    <property type="match status" value="1"/>
</dbReference>
<keyword evidence="1" id="KW-0547">Nucleotide-binding</keyword>
<accession>A0ABQ2NN18</accession>
<keyword evidence="5" id="KW-1185">Reference proteome</keyword>
<sequence length="239" mass="27862">MPKIKRLRIFAGPNGSGKSTLFESFQRNFNPRIFINSDIIEKEIFEKGFLDLQQYGLNLNQNDLMLFLQSANAKTLLQKSEEKGHKIDIEIKENIIVDKSRDTHSYEAALITSFIRENLLNKNISFSFETVMSHTSKIDEIMEAKKLGYKVYLYFICLDEPRLNVSRVKNRVLKGGHDVDTEKILTRYSNTLKNLYSALKLVDRAYLFDNSDEMLMIDEKEDETLRININEQNFTNIND</sequence>
<evidence type="ECO:0000256" key="1">
    <source>
        <dbReference type="ARBA" id="ARBA00022741"/>
    </source>
</evidence>
<organism evidence="4 5">
    <name type="scientific">Cloacibacterium rupense</name>
    <dbReference type="NCBI Taxonomy" id="517423"/>
    <lineage>
        <taxon>Bacteria</taxon>
        <taxon>Pseudomonadati</taxon>
        <taxon>Bacteroidota</taxon>
        <taxon>Flavobacteriia</taxon>
        <taxon>Flavobacteriales</taxon>
        <taxon>Weeksellaceae</taxon>
    </lineage>
</organism>
<reference evidence="5" key="1">
    <citation type="journal article" date="2019" name="Int. J. Syst. Evol. Microbiol.">
        <title>The Global Catalogue of Microorganisms (GCM) 10K type strain sequencing project: providing services to taxonomists for standard genome sequencing and annotation.</title>
        <authorList>
            <consortium name="The Broad Institute Genomics Platform"/>
            <consortium name="The Broad Institute Genome Sequencing Center for Infectious Disease"/>
            <person name="Wu L."/>
            <person name="Ma J."/>
        </authorList>
    </citation>
    <scope>NUCLEOTIDE SEQUENCE [LARGE SCALE GENOMIC DNA]</scope>
    <source>
        <strain evidence="5">CGMCC 1.7656</strain>
    </source>
</reference>
<dbReference type="InterPro" id="IPR027417">
    <property type="entry name" value="P-loop_NTPase"/>
</dbReference>
<keyword evidence="2" id="KW-0067">ATP-binding</keyword>
<dbReference type="RefSeq" id="WP_188618708.1">
    <property type="nucleotide sequence ID" value="NZ_BMLV01000008.1"/>
</dbReference>
<protein>
    <recommendedName>
        <fullName evidence="3">Zeta toxin domain-containing protein</fullName>
    </recommendedName>
</protein>